<sequence length="136" mass="14872">MVEFNGVLQHLGDVVDASTGSGDGWPIRRLIWINMGTRQVILEKHFARLKGKVRAGLVTSAGGSHVLLDGLSVSFERIINELIVFSLLRVPSENYTETITKISSSLDVSMSLSEIARAFGIPGRIRPRLGLLSNSR</sequence>
<reference evidence="1 2" key="1">
    <citation type="submission" date="2015-09" db="EMBL/GenBank/DDBJ databases">
        <title>Atta colombica WGS genome.</title>
        <authorList>
            <person name="Nygaard S."/>
            <person name="Hu H."/>
            <person name="Boomsma J."/>
            <person name="Zhang G."/>
        </authorList>
    </citation>
    <scope>NUCLEOTIDE SEQUENCE [LARGE SCALE GENOMIC DNA]</scope>
    <source>
        <strain evidence="1">Treedump-2</strain>
        <tissue evidence="1">Whole body</tissue>
    </source>
</reference>
<gene>
    <name evidence="1" type="ORF">ALC53_12505</name>
</gene>
<keyword evidence="2" id="KW-1185">Reference proteome</keyword>
<dbReference type="EMBL" id="KQ976707">
    <property type="protein sequence ID" value="KYM77062.1"/>
    <property type="molecule type" value="Genomic_DNA"/>
</dbReference>
<evidence type="ECO:0000313" key="2">
    <source>
        <dbReference type="Proteomes" id="UP000078540"/>
    </source>
</evidence>
<proteinExistence type="predicted"/>
<dbReference type="STRING" id="520822.A0A151HZ70"/>
<evidence type="ECO:0000313" key="1">
    <source>
        <dbReference type="EMBL" id="KYM77062.1"/>
    </source>
</evidence>
<organism evidence="1 2">
    <name type="scientific">Atta colombica</name>
    <dbReference type="NCBI Taxonomy" id="520822"/>
    <lineage>
        <taxon>Eukaryota</taxon>
        <taxon>Metazoa</taxon>
        <taxon>Ecdysozoa</taxon>
        <taxon>Arthropoda</taxon>
        <taxon>Hexapoda</taxon>
        <taxon>Insecta</taxon>
        <taxon>Pterygota</taxon>
        <taxon>Neoptera</taxon>
        <taxon>Endopterygota</taxon>
        <taxon>Hymenoptera</taxon>
        <taxon>Apocrita</taxon>
        <taxon>Aculeata</taxon>
        <taxon>Formicoidea</taxon>
        <taxon>Formicidae</taxon>
        <taxon>Myrmicinae</taxon>
        <taxon>Atta</taxon>
    </lineage>
</organism>
<name>A0A151HZ70_9HYME</name>
<dbReference type="AlphaFoldDB" id="A0A151HZ70"/>
<dbReference type="Proteomes" id="UP000078540">
    <property type="component" value="Unassembled WGS sequence"/>
</dbReference>
<accession>A0A151HZ70</accession>
<protein>
    <submittedName>
        <fullName evidence="1">Uncharacterized protein</fullName>
    </submittedName>
</protein>